<comment type="similarity">
    <text evidence="3">Belongs to the metallo-dependent hydrolases superfamily. Uronate isomerase family.</text>
</comment>
<proteinExistence type="inferred from homology"/>
<keyword evidence="6 7" id="KW-0413">Isomerase</keyword>
<name>W1XMG1_9ZZZZ</name>
<dbReference type="EMBL" id="AZMM01014075">
    <property type="protein sequence ID" value="ETJ31432.1"/>
    <property type="molecule type" value="Genomic_DNA"/>
</dbReference>
<organism evidence="7">
    <name type="scientific">human gut metagenome</name>
    <dbReference type="NCBI Taxonomy" id="408170"/>
    <lineage>
        <taxon>unclassified sequences</taxon>
        <taxon>metagenomes</taxon>
        <taxon>organismal metagenomes</taxon>
    </lineage>
</organism>
<dbReference type="PANTHER" id="PTHR30068">
    <property type="entry name" value="URONATE ISOMERASE"/>
    <property type="match status" value="1"/>
</dbReference>
<evidence type="ECO:0000313" key="7">
    <source>
        <dbReference type="EMBL" id="ETJ31432.1"/>
    </source>
</evidence>
<protein>
    <recommendedName>
        <fullName evidence="5">Uronate isomerase</fullName>
        <ecNumber evidence="4">5.3.1.12</ecNumber>
    </recommendedName>
</protein>
<evidence type="ECO:0000256" key="2">
    <source>
        <dbReference type="ARBA" id="ARBA00004892"/>
    </source>
</evidence>
<evidence type="ECO:0000256" key="6">
    <source>
        <dbReference type="ARBA" id="ARBA00023235"/>
    </source>
</evidence>
<gene>
    <name evidence="7" type="ORF">Q604_UNBC14075G0001</name>
</gene>
<evidence type="ECO:0000256" key="5">
    <source>
        <dbReference type="ARBA" id="ARBA00020555"/>
    </source>
</evidence>
<comment type="caution">
    <text evidence="7">The sequence shown here is derived from an EMBL/GenBank/DDBJ whole genome shotgun (WGS) entry which is preliminary data.</text>
</comment>
<dbReference type="UniPathway" id="UPA00246"/>
<dbReference type="GO" id="GO:0019698">
    <property type="term" value="P:D-galacturonate catabolic process"/>
    <property type="evidence" value="ECO:0007669"/>
    <property type="project" value="TreeGrafter"/>
</dbReference>
<dbReference type="InterPro" id="IPR032466">
    <property type="entry name" value="Metal_Hydrolase"/>
</dbReference>
<evidence type="ECO:0000256" key="1">
    <source>
        <dbReference type="ARBA" id="ARBA00001165"/>
    </source>
</evidence>
<dbReference type="EC" id="5.3.1.12" evidence="4"/>
<sequence>PDKAFNIEQATFNDYMAKLGEVSDTDIRRFADLQTALTKRLDHFAAHGCKVSDHALDVVMFAEANEAELDSILARRLAGETLSEHE</sequence>
<dbReference type="GO" id="GO:0008880">
    <property type="term" value="F:glucuronate isomerase activity"/>
    <property type="evidence" value="ECO:0007669"/>
    <property type="project" value="UniProtKB-EC"/>
</dbReference>
<reference evidence="7" key="1">
    <citation type="submission" date="2013-12" db="EMBL/GenBank/DDBJ databases">
        <title>A Varibaculum cambriense genome reconstructed from a premature infant gut community with otherwise low bacterial novelty that shifts toward anaerobic metabolism during the third week of life.</title>
        <authorList>
            <person name="Brown C.T."/>
            <person name="Sharon I."/>
            <person name="Thomas B.C."/>
            <person name="Castelle C.J."/>
            <person name="Morowitz M.J."/>
            <person name="Banfield J.F."/>
        </authorList>
    </citation>
    <scope>NUCLEOTIDE SEQUENCE</scope>
</reference>
<dbReference type="GO" id="GO:0042840">
    <property type="term" value="P:D-glucuronate catabolic process"/>
    <property type="evidence" value="ECO:0007669"/>
    <property type="project" value="TreeGrafter"/>
</dbReference>
<accession>W1XMG1</accession>
<comment type="pathway">
    <text evidence="2">Carbohydrate metabolism; pentose and glucuronate interconversion.</text>
</comment>
<dbReference type="PANTHER" id="PTHR30068:SF4">
    <property type="entry name" value="URONATE ISOMERASE"/>
    <property type="match status" value="1"/>
</dbReference>
<dbReference type="Pfam" id="PF02614">
    <property type="entry name" value="UxaC"/>
    <property type="match status" value="1"/>
</dbReference>
<comment type="catalytic activity">
    <reaction evidence="1">
        <text>D-glucuronate = D-fructuronate</text>
        <dbReference type="Rhea" id="RHEA:13049"/>
        <dbReference type="ChEBI" id="CHEBI:58720"/>
        <dbReference type="ChEBI" id="CHEBI:59863"/>
        <dbReference type="EC" id="5.3.1.12"/>
    </reaction>
</comment>
<dbReference type="InterPro" id="IPR003766">
    <property type="entry name" value="Uronate_isomerase"/>
</dbReference>
<feature type="non-terminal residue" evidence="7">
    <location>
        <position position="1"/>
    </location>
</feature>
<dbReference type="Gene3D" id="3.20.20.140">
    <property type="entry name" value="Metal-dependent hydrolases"/>
    <property type="match status" value="1"/>
</dbReference>
<feature type="non-terminal residue" evidence="7">
    <location>
        <position position="86"/>
    </location>
</feature>
<dbReference type="SUPFAM" id="SSF51556">
    <property type="entry name" value="Metallo-dependent hydrolases"/>
    <property type="match status" value="1"/>
</dbReference>
<dbReference type="AlphaFoldDB" id="W1XMG1"/>
<evidence type="ECO:0000256" key="3">
    <source>
        <dbReference type="ARBA" id="ARBA00008397"/>
    </source>
</evidence>
<evidence type="ECO:0000256" key="4">
    <source>
        <dbReference type="ARBA" id="ARBA00012546"/>
    </source>
</evidence>